<organism evidence="1 2">
    <name type="scientific">Hyaloperonospora arabidopsidis (strain Emoy2)</name>
    <name type="common">Downy mildew agent</name>
    <name type="synonym">Peronospora arabidopsidis</name>
    <dbReference type="NCBI Taxonomy" id="559515"/>
    <lineage>
        <taxon>Eukaryota</taxon>
        <taxon>Sar</taxon>
        <taxon>Stramenopiles</taxon>
        <taxon>Oomycota</taxon>
        <taxon>Peronosporomycetes</taxon>
        <taxon>Peronosporales</taxon>
        <taxon>Peronosporaceae</taxon>
        <taxon>Hyaloperonospora</taxon>
    </lineage>
</organism>
<dbReference type="VEuPathDB" id="FungiDB:HpaG808344"/>
<reference evidence="1" key="2">
    <citation type="submission" date="2015-06" db="UniProtKB">
        <authorList>
            <consortium name="EnsemblProtists"/>
        </authorList>
    </citation>
    <scope>IDENTIFICATION</scope>
    <source>
        <strain evidence="1">Emoy2</strain>
    </source>
</reference>
<evidence type="ECO:0000313" key="2">
    <source>
        <dbReference type="Proteomes" id="UP000011713"/>
    </source>
</evidence>
<sequence>MLHSIIYAWMQPLRRFIFDSACHIRRSIYNTKGLEATQSRRVSVRLKLLVPGARSSPRTHYLGTLAL</sequence>
<name>M4BPK5_HYAAE</name>
<reference evidence="2" key="1">
    <citation type="journal article" date="2010" name="Science">
        <title>Signatures of adaptation to obligate biotrophy in the Hyaloperonospora arabidopsidis genome.</title>
        <authorList>
            <person name="Baxter L."/>
            <person name="Tripathy S."/>
            <person name="Ishaque N."/>
            <person name="Boot N."/>
            <person name="Cabral A."/>
            <person name="Kemen E."/>
            <person name="Thines M."/>
            <person name="Ah-Fong A."/>
            <person name="Anderson R."/>
            <person name="Badejoko W."/>
            <person name="Bittner-Eddy P."/>
            <person name="Boore J.L."/>
            <person name="Chibucos M.C."/>
            <person name="Coates M."/>
            <person name="Dehal P."/>
            <person name="Delehaunty K."/>
            <person name="Dong S."/>
            <person name="Downton P."/>
            <person name="Dumas B."/>
            <person name="Fabro G."/>
            <person name="Fronick C."/>
            <person name="Fuerstenberg S.I."/>
            <person name="Fulton L."/>
            <person name="Gaulin E."/>
            <person name="Govers F."/>
            <person name="Hughes L."/>
            <person name="Humphray S."/>
            <person name="Jiang R.H."/>
            <person name="Judelson H."/>
            <person name="Kamoun S."/>
            <person name="Kyung K."/>
            <person name="Meijer H."/>
            <person name="Minx P."/>
            <person name="Morris P."/>
            <person name="Nelson J."/>
            <person name="Phuntumart V."/>
            <person name="Qutob D."/>
            <person name="Rehmany A."/>
            <person name="Rougon-Cardoso A."/>
            <person name="Ryden P."/>
            <person name="Torto-Alalibo T."/>
            <person name="Studholme D."/>
            <person name="Wang Y."/>
            <person name="Win J."/>
            <person name="Wood J."/>
            <person name="Clifton S.W."/>
            <person name="Rogers J."/>
            <person name="Van den Ackerveken G."/>
            <person name="Jones J.D."/>
            <person name="McDowell J.M."/>
            <person name="Beynon J."/>
            <person name="Tyler B.M."/>
        </authorList>
    </citation>
    <scope>NUCLEOTIDE SEQUENCE [LARGE SCALE GENOMIC DNA]</scope>
    <source>
        <strain evidence="2">Emoy2</strain>
    </source>
</reference>
<protein>
    <submittedName>
        <fullName evidence="1">Uncharacterized protein</fullName>
    </submittedName>
</protein>
<dbReference type="EnsemblProtists" id="HpaT808344">
    <property type="protein sequence ID" value="HpaP808344"/>
    <property type="gene ID" value="HpaG808344"/>
</dbReference>
<evidence type="ECO:0000313" key="1">
    <source>
        <dbReference type="EnsemblProtists" id="HpaP808344"/>
    </source>
</evidence>
<accession>M4BPK5</accession>
<keyword evidence="2" id="KW-1185">Reference proteome</keyword>
<dbReference type="InParanoid" id="M4BPK5"/>
<proteinExistence type="predicted"/>
<dbReference type="AlphaFoldDB" id="M4BPK5"/>
<dbReference type="EMBL" id="JH598517">
    <property type="status" value="NOT_ANNOTATED_CDS"/>
    <property type="molecule type" value="Genomic_DNA"/>
</dbReference>
<dbReference type="Proteomes" id="UP000011713">
    <property type="component" value="Unassembled WGS sequence"/>
</dbReference>
<dbReference type="HOGENOM" id="CLU_2817955_0_0_1"/>